<evidence type="ECO:0000256" key="1">
    <source>
        <dbReference type="SAM" id="SignalP"/>
    </source>
</evidence>
<feature type="chain" id="PRO_5007573923" description="Starch-binding protein" evidence="1">
    <location>
        <begin position="26"/>
        <end position="487"/>
    </location>
</feature>
<evidence type="ECO:0000313" key="3">
    <source>
        <dbReference type="Proteomes" id="UP000075583"/>
    </source>
</evidence>
<dbReference type="STRING" id="279360.MB14_10080"/>
<organism evidence="2 3">
    <name type="scientific">Roseivirga ehrenbergii (strain DSM 102268 / JCM 13514 / KCTC 12282 / NCIMB 14502 / KMM 6017)</name>
    <dbReference type="NCBI Taxonomy" id="279360"/>
    <lineage>
        <taxon>Bacteria</taxon>
        <taxon>Pseudomonadati</taxon>
        <taxon>Bacteroidota</taxon>
        <taxon>Cytophagia</taxon>
        <taxon>Cytophagales</taxon>
        <taxon>Roseivirgaceae</taxon>
        <taxon>Roseivirga</taxon>
    </lineage>
</organism>
<reference evidence="2" key="1">
    <citation type="submission" date="2016-01" db="EMBL/GenBank/DDBJ databases">
        <title>Genome sequencing of Roseivirga ehrenbergii KMM 6017.</title>
        <authorList>
            <person name="Selvaratnam C."/>
            <person name="Thevarajoo S."/>
            <person name="Goh K.M."/>
            <person name="Ee R."/>
            <person name="Chan K.-G."/>
            <person name="Chong C.S."/>
        </authorList>
    </citation>
    <scope>NUCLEOTIDE SEQUENCE [LARGE SCALE GENOMIC DNA]</scope>
    <source>
        <strain evidence="2">KMM 6017</strain>
    </source>
</reference>
<name>A0A150WYV9_ROSEK</name>
<evidence type="ECO:0008006" key="4">
    <source>
        <dbReference type="Google" id="ProtNLM"/>
    </source>
</evidence>
<dbReference type="SUPFAM" id="SSF48452">
    <property type="entry name" value="TPR-like"/>
    <property type="match status" value="1"/>
</dbReference>
<dbReference type="EMBL" id="LQZQ01000050">
    <property type="protein sequence ID" value="KYG71657.1"/>
    <property type="molecule type" value="Genomic_DNA"/>
</dbReference>
<sequence length="487" mass="54139">MRKMKPIIKTKSILASLLVSVLFLASSCEEYDFGDTNVNPAQTGTPLPNALLTSALWSVSGYETQTTPSLYVQYLSETQYPETSLYAVGPVSWGEYTGVLQNLNTIINYNTDAETKTRAADFGSNANQIAVARILKAHVFSKVTDKWGDVPYTEALNGNTFPSYDTQESIYKDILKELTEAENGFDNGAMPSGDILLNGDKAKWKKLANSLRMIYSLRLSKRYPGAGDYAATQFNAALNDADGYVASNADNILYPHLDNNNFANRWYSLFLTRADYTISDVMIDELVAKNDPRLEVYANKNSNGAYVGLPYGYTRDQLITWTANNQYSLMGDAITGQTSDSYFITSSYIALTRAEAAQLGWTSEVAATLYAKGIEDSWRQRGVYDAADFAAYIADPQNAYAGNMLEKIGDQKWISLFPDGFEMWSDWRRTGYPVLTPTPNNLNDNGNIPLRYGYPSNESDLNSENYDAAVARLANGDTDFSPVWWDN</sequence>
<dbReference type="Pfam" id="PF12771">
    <property type="entry name" value="SusD-like_2"/>
    <property type="match status" value="1"/>
</dbReference>
<dbReference type="Proteomes" id="UP000075583">
    <property type="component" value="Unassembled WGS sequence"/>
</dbReference>
<keyword evidence="3" id="KW-1185">Reference proteome</keyword>
<gene>
    <name evidence="2" type="ORF">MB14_10080</name>
</gene>
<dbReference type="AlphaFoldDB" id="A0A150WYV9"/>
<accession>A0A150WYV9</accession>
<dbReference type="PROSITE" id="PS51257">
    <property type="entry name" value="PROKAR_LIPOPROTEIN"/>
    <property type="match status" value="1"/>
</dbReference>
<keyword evidence="1" id="KW-0732">Signal</keyword>
<dbReference type="InterPro" id="IPR011990">
    <property type="entry name" value="TPR-like_helical_dom_sf"/>
</dbReference>
<proteinExistence type="predicted"/>
<evidence type="ECO:0000313" key="2">
    <source>
        <dbReference type="EMBL" id="KYG71657.1"/>
    </source>
</evidence>
<protein>
    <recommendedName>
        <fullName evidence="4">Starch-binding protein</fullName>
    </recommendedName>
</protein>
<feature type="signal peptide" evidence="1">
    <location>
        <begin position="1"/>
        <end position="25"/>
    </location>
</feature>
<comment type="caution">
    <text evidence="2">The sequence shown here is derived from an EMBL/GenBank/DDBJ whole genome shotgun (WGS) entry which is preliminary data.</text>
</comment>
<dbReference type="InterPro" id="IPR041662">
    <property type="entry name" value="SusD-like_2"/>
</dbReference>
<dbReference type="Gene3D" id="1.25.40.390">
    <property type="match status" value="1"/>
</dbReference>